<dbReference type="InterPro" id="IPR036388">
    <property type="entry name" value="WH-like_DNA-bd_sf"/>
</dbReference>
<dbReference type="InterPro" id="IPR036390">
    <property type="entry name" value="WH_DNA-bd_sf"/>
</dbReference>
<organism evidence="2 3">
    <name type="scientific">Clostridium homopropionicum DSM 5847</name>
    <dbReference type="NCBI Taxonomy" id="1121318"/>
    <lineage>
        <taxon>Bacteria</taxon>
        <taxon>Bacillati</taxon>
        <taxon>Bacillota</taxon>
        <taxon>Clostridia</taxon>
        <taxon>Eubacteriales</taxon>
        <taxon>Clostridiaceae</taxon>
        <taxon>Clostridium</taxon>
    </lineage>
</organism>
<evidence type="ECO:0000313" key="2">
    <source>
        <dbReference type="EMBL" id="KOA18734.1"/>
    </source>
</evidence>
<dbReference type="EMBL" id="LHUR01000036">
    <property type="protein sequence ID" value="KOA18734.1"/>
    <property type="molecule type" value="Genomic_DNA"/>
</dbReference>
<dbReference type="RefSeq" id="WP_052222491.1">
    <property type="nucleotide sequence ID" value="NZ_LHUR01000036.1"/>
</dbReference>
<dbReference type="Pfam" id="PF09382">
    <property type="entry name" value="RQC"/>
    <property type="match status" value="1"/>
</dbReference>
<feature type="domain" description="RQC" evidence="1">
    <location>
        <begin position="23"/>
        <end position="111"/>
    </location>
</feature>
<dbReference type="STRING" id="36844.SAMN04488501_110155"/>
<evidence type="ECO:0000313" key="3">
    <source>
        <dbReference type="Proteomes" id="UP000037043"/>
    </source>
</evidence>
<dbReference type="SUPFAM" id="SSF46785">
    <property type="entry name" value="Winged helix' DNA-binding domain"/>
    <property type="match status" value="1"/>
</dbReference>
<dbReference type="GO" id="GO:0006281">
    <property type="term" value="P:DNA repair"/>
    <property type="evidence" value="ECO:0007669"/>
    <property type="project" value="InterPro"/>
</dbReference>
<protein>
    <submittedName>
        <fullName evidence="2">RQC domain protein</fullName>
    </submittedName>
</protein>
<dbReference type="PATRIC" id="fig|1121318.3.peg.3031"/>
<dbReference type="InterPro" id="IPR018982">
    <property type="entry name" value="RQC_domain"/>
</dbReference>
<dbReference type="GO" id="GO:0006260">
    <property type="term" value="P:DNA replication"/>
    <property type="evidence" value="ECO:0007669"/>
    <property type="project" value="InterPro"/>
</dbReference>
<dbReference type="Proteomes" id="UP000037043">
    <property type="component" value="Unassembled WGS sequence"/>
</dbReference>
<keyword evidence="3" id="KW-1185">Reference proteome</keyword>
<sequence length="191" mass="22257">MSRKSTVQYQLNDLRGQTEPSEEDMRNILRAADEIIFVAGRTMLAKILKGSKDKKLLEKELDHCPSYSYYSQLSIEEITKIIDWMIVHNYLDINYNGRLPMIIFSEKGWETYKPFYVDELYNNILNVNEAICNDLIEQLKLTNREVVKLLLLKIGGSKNIGFIRFLNKWGLVEVKKVRYMINGAISKLKSV</sequence>
<reference evidence="3" key="1">
    <citation type="submission" date="2015-08" db="EMBL/GenBank/DDBJ databases">
        <title>Genome sequence of the strict anaerobe Clostridium homopropionicum LuHBu1 (DSM 5847T).</title>
        <authorList>
            <person name="Poehlein A."/>
            <person name="Beck M."/>
            <person name="Schiel-Bengelsdorf B."/>
            <person name="Bengelsdorf F.R."/>
            <person name="Daniel R."/>
            <person name="Duerre P."/>
        </authorList>
    </citation>
    <scope>NUCLEOTIDE SEQUENCE [LARGE SCALE GENOMIC DNA]</scope>
    <source>
        <strain evidence="3">DSM 5847</strain>
    </source>
</reference>
<dbReference type="AlphaFoldDB" id="A0A0L6Z706"/>
<gene>
    <name evidence="2" type="ORF">CLHOM_30180</name>
</gene>
<name>A0A0L6Z706_9CLOT</name>
<dbReference type="GO" id="GO:0043138">
    <property type="term" value="F:3'-5' DNA helicase activity"/>
    <property type="evidence" value="ECO:0007669"/>
    <property type="project" value="InterPro"/>
</dbReference>
<comment type="caution">
    <text evidence="2">The sequence shown here is derived from an EMBL/GenBank/DDBJ whole genome shotgun (WGS) entry which is preliminary data.</text>
</comment>
<dbReference type="Gene3D" id="1.10.10.10">
    <property type="entry name" value="Winged helix-like DNA-binding domain superfamily/Winged helix DNA-binding domain"/>
    <property type="match status" value="1"/>
</dbReference>
<proteinExistence type="predicted"/>
<accession>A0A0L6Z706</accession>
<dbReference type="NCBIfam" id="NF041107">
    <property type="entry name" value="RQC_minor_1"/>
    <property type="match status" value="1"/>
</dbReference>
<evidence type="ECO:0000259" key="1">
    <source>
        <dbReference type="Pfam" id="PF09382"/>
    </source>
</evidence>